<dbReference type="InterPro" id="IPR025824">
    <property type="entry name" value="OB-fold_nuc-bd_dom"/>
</dbReference>
<dbReference type="CDD" id="cd04489">
    <property type="entry name" value="ExoVII_LU_OBF"/>
    <property type="match status" value="1"/>
</dbReference>
<evidence type="ECO:0000256" key="3">
    <source>
        <dbReference type="ARBA" id="ARBA00022801"/>
    </source>
</evidence>
<evidence type="ECO:0000256" key="6">
    <source>
        <dbReference type="RuleBase" id="RU004355"/>
    </source>
</evidence>
<evidence type="ECO:0000256" key="4">
    <source>
        <dbReference type="ARBA" id="ARBA00022839"/>
    </source>
</evidence>
<sequence length="455" mass="51652">MNMAWSVSEATSYIKGLLEEDPQLMEVWIRGELSNFKQHTRGHMYFTVKDDGSRLQSVMFAGHNSYLRFKPENGMNVLMRGEINVYEPYGQYQFYVKEMQPDGIGSLHVAFERLKKELEEEGLFDQAIKKPLPQYPAHIAVITSQTGAAIKDIMTTLKRRMPRIRVTLLPVLVQGDAAPSSIAHAVEQASIASIFDLIIMGRGGGSIEELWAFNEEIVARAIASATVPIISAVGHETDFTISDFVADLRAPTPTAAAEMAVPDYREVLNQLEAMKHRSIRSISEKLRTEQKRLETLNKSYAFRYPRQLVEQKEQQLDYLMERLSRSIKKELDVKRQALTRSNQALLRNHPHNHVTQLKSESHYLKKRLVKAMEIEMDRKKREMGSVLSKLQLLSPLTTMERGYSLAYKEEKLIKTISDVEVDDEISVTMQDGRIYTKVTGKAINTSGGGWNGSKS</sequence>
<comment type="similarity">
    <text evidence="5 6">Belongs to the XseA family.</text>
</comment>
<keyword evidence="2 5" id="KW-0540">Nuclease</keyword>
<keyword evidence="4 5" id="KW-0269">Exonuclease</keyword>
<dbReference type="PANTHER" id="PTHR30008:SF0">
    <property type="entry name" value="EXODEOXYRIBONUCLEASE 7 LARGE SUBUNIT"/>
    <property type="match status" value="1"/>
</dbReference>
<evidence type="ECO:0000259" key="9">
    <source>
        <dbReference type="Pfam" id="PF13742"/>
    </source>
</evidence>
<reference evidence="10" key="1">
    <citation type="submission" date="2021-01" db="EMBL/GenBank/DDBJ databases">
        <title>Genomic Encyclopedia of Type Strains, Phase IV (KMG-IV): sequencing the most valuable type-strain genomes for metagenomic binning, comparative biology and taxonomic classification.</title>
        <authorList>
            <person name="Goeker M."/>
        </authorList>
    </citation>
    <scope>NUCLEOTIDE SEQUENCE</scope>
    <source>
        <strain evidence="10">DSM 21943</strain>
    </source>
</reference>
<proteinExistence type="inferred from homology"/>
<keyword evidence="1 5" id="KW-0963">Cytoplasm</keyword>
<evidence type="ECO:0000256" key="7">
    <source>
        <dbReference type="SAM" id="Coils"/>
    </source>
</evidence>
<organism evidence="10 11">
    <name type="scientific">Shouchella xiaoxiensis</name>
    <dbReference type="NCBI Taxonomy" id="766895"/>
    <lineage>
        <taxon>Bacteria</taxon>
        <taxon>Bacillati</taxon>
        <taxon>Bacillota</taxon>
        <taxon>Bacilli</taxon>
        <taxon>Bacillales</taxon>
        <taxon>Bacillaceae</taxon>
        <taxon>Shouchella</taxon>
    </lineage>
</organism>
<name>A0ABS2SXT7_9BACI</name>
<accession>A0ABS2SXT7</accession>
<feature type="domain" description="Exonuclease VII large subunit C-terminal" evidence="8">
    <location>
        <begin position="123"/>
        <end position="435"/>
    </location>
</feature>
<comment type="subunit">
    <text evidence="5">Heterooligomer composed of large and small subunits.</text>
</comment>
<dbReference type="InterPro" id="IPR020579">
    <property type="entry name" value="Exonuc_VII_lsu_C"/>
</dbReference>
<feature type="domain" description="OB-fold nucleic acid binding" evidence="9">
    <location>
        <begin position="5"/>
        <end position="100"/>
    </location>
</feature>
<dbReference type="HAMAP" id="MF_00378">
    <property type="entry name" value="Exonuc_7_L"/>
    <property type="match status" value="1"/>
</dbReference>
<feature type="coiled-coil region" evidence="7">
    <location>
        <begin position="279"/>
        <end position="348"/>
    </location>
</feature>
<evidence type="ECO:0000256" key="1">
    <source>
        <dbReference type="ARBA" id="ARBA00022490"/>
    </source>
</evidence>
<evidence type="ECO:0000259" key="8">
    <source>
        <dbReference type="Pfam" id="PF02601"/>
    </source>
</evidence>
<comment type="function">
    <text evidence="5">Bidirectionally degrades single-stranded DNA into large acid-insoluble oligonucleotides, which are then degraded further into small acid-soluble oligonucleotides.</text>
</comment>
<dbReference type="InterPro" id="IPR003753">
    <property type="entry name" value="Exonuc_VII_L"/>
</dbReference>
<dbReference type="Pfam" id="PF13742">
    <property type="entry name" value="tRNA_anti_2"/>
    <property type="match status" value="1"/>
</dbReference>
<dbReference type="NCBIfam" id="TIGR00237">
    <property type="entry name" value="xseA"/>
    <property type="match status" value="1"/>
</dbReference>
<comment type="caution">
    <text evidence="10">The sequence shown here is derived from an EMBL/GenBank/DDBJ whole genome shotgun (WGS) entry which is preliminary data.</text>
</comment>
<dbReference type="EC" id="3.1.11.6" evidence="5"/>
<dbReference type="PANTHER" id="PTHR30008">
    <property type="entry name" value="EXODEOXYRIBONUCLEASE 7 LARGE SUBUNIT"/>
    <property type="match status" value="1"/>
</dbReference>
<comment type="catalytic activity">
    <reaction evidence="5 6">
        <text>Exonucleolytic cleavage in either 5'- to 3'- or 3'- to 5'-direction to yield nucleoside 5'-phosphates.</text>
        <dbReference type="EC" id="3.1.11.6"/>
    </reaction>
</comment>
<comment type="subcellular location">
    <subcellularLocation>
        <location evidence="5 6">Cytoplasm</location>
    </subcellularLocation>
</comment>
<evidence type="ECO:0000313" key="10">
    <source>
        <dbReference type="EMBL" id="MBM7840299.1"/>
    </source>
</evidence>
<keyword evidence="11" id="KW-1185">Reference proteome</keyword>
<evidence type="ECO:0000256" key="2">
    <source>
        <dbReference type="ARBA" id="ARBA00022722"/>
    </source>
</evidence>
<protein>
    <recommendedName>
        <fullName evidence="5">Exodeoxyribonuclease 7 large subunit</fullName>
        <ecNumber evidence="5">3.1.11.6</ecNumber>
    </recommendedName>
    <alternativeName>
        <fullName evidence="5">Exodeoxyribonuclease VII large subunit</fullName>
        <shortName evidence="5">Exonuclease VII large subunit</shortName>
    </alternativeName>
</protein>
<keyword evidence="3 5" id="KW-0378">Hydrolase</keyword>
<evidence type="ECO:0000313" key="11">
    <source>
        <dbReference type="Proteomes" id="UP001179280"/>
    </source>
</evidence>
<dbReference type="Proteomes" id="UP001179280">
    <property type="component" value="Unassembled WGS sequence"/>
</dbReference>
<dbReference type="EMBL" id="JAFBCV010000013">
    <property type="protein sequence ID" value="MBM7840299.1"/>
    <property type="molecule type" value="Genomic_DNA"/>
</dbReference>
<gene>
    <name evidence="5" type="primary">xseA</name>
    <name evidence="10" type="ORF">JOC54_003580</name>
</gene>
<keyword evidence="7" id="KW-0175">Coiled coil</keyword>
<dbReference type="GO" id="GO:0008855">
    <property type="term" value="F:exodeoxyribonuclease VII activity"/>
    <property type="evidence" value="ECO:0007669"/>
    <property type="project" value="UniProtKB-EC"/>
</dbReference>
<dbReference type="Pfam" id="PF02601">
    <property type="entry name" value="Exonuc_VII_L"/>
    <property type="match status" value="1"/>
</dbReference>
<evidence type="ECO:0000256" key="5">
    <source>
        <dbReference type="HAMAP-Rule" id="MF_00378"/>
    </source>
</evidence>
<dbReference type="RefSeq" id="WP_204467841.1">
    <property type="nucleotide sequence ID" value="NZ_JAFBCV010000013.1"/>
</dbReference>